<proteinExistence type="predicted"/>
<reference evidence="2 3" key="1">
    <citation type="journal article" date="2015" name="Sci. Rep.">
        <title>Chromosome-level genome map provides insights into diverse defense mechanisms in the medicinal fungus Ganoderma sinense.</title>
        <authorList>
            <person name="Zhu Y."/>
            <person name="Xu J."/>
            <person name="Sun C."/>
            <person name="Zhou S."/>
            <person name="Xu H."/>
            <person name="Nelson D.R."/>
            <person name="Qian J."/>
            <person name="Song J."/>
            <person name="Luo H."/>
            <person name="Xiang L."/>
            <person name="Li Y."/>
            <person name="Xu Z."/>
            <person name="Ji A."/>
            <person name="Wang L."/>
            <person name="Lu S."/>
            <person name="Hayward A."/>
            <person name="Sun W."/>
            <person name="Li X."/>
            <person name="Schwartz D.C."/>
            <person name="Wang Y."/>
            <person name="Chen S."/>
        </authorList>
    </citation>
    <scope>NUCLEOTIDE SEQUENCE [LARGE SCALE GENOMIC DNA]</scope>
    <source>
        <strain evidence="2 3">ZZ0214-1</strain>
    </source>
</reference>
<feature type="region of interest" description="Disordered" evidence="1">
    <location>
        <begin position="54"/>
        <end position="92"/>
    </location>
</feature>
<organism evidence="2 3">
    <name type="scientific">Ganoderma sinense ZZ0214-1</name>
    <dbReference type="NCBI Taxonomy" id="1077348"/>
    <lineage>
        <taxon>Eukaryota</taxon>
        <taxon>Fungi</taxon>
        <taxon>Dikarya</taxon>
        <taxon>Basidiomycota</taxon>
        <taxon>Agaricomycotina</taxon>
        <taxon>Agaricomycetes</taxon>
        <taxon>Polyporales</taxon>
        <taxon>Polyporaceae</taxon>
        <taxon>Ganoderma</taxon>
    </lineage>
</organism>
<name>A0A2G8SPJ0_9APHY</name>
<comment type="caution">
    <text evidence="2">The sequence shown here is derived from an EMBL/GenBank/DDBJ whole genome shotgun (WGS) entry which is preliminary data.</text>
</comment>
<dbReference type="OrthoDB" id="2743634at2759"/>
<sequence length="236" mass="26241">MSSTLDSMIKTPATSRKRKLALGGGREVDLQDLDAETVEAEVVEAMKQRIIELEDQLAAKPPPTKRARTSAAAAEAPQASGSGAPSKADEKKRKAQLKKICDRLKKECKSEKCKFQGSPKSIRIEEIMEYPEFEAIFMGKGTLIQPTPTNKPKSTVTIIEYRSREQINALFGEDLKALKGIRWSRGGAPFFEKSLKLGQCDVEIAHVEVNYSKNGMKCALKFEVQEEGRRYSSDGW</sequence>
<accession>A0A2G8SPJ0</accession>
<dbReference type="Proteomes" id="UP000230002">
    <property type="component" value="Unassembled WGS sequence"/>
</dbReference>
<feature type="compositionally biased region" description="Low complexity" evidence="1">
    <location>
        <begin position="69"/>
        <end position="86"/>
    </location>
</feature>
<feature type="region of interest" description="Disordered" evidence="1">
    <location>
        <begin position="1"/>
        <end position="25"/>
    </location>
</feature>
<evidence type="ECO:0000256" key="1">
    <source>
        <dbReference type="SAM" id="MobiDB-lite"/>
    </source>
</evidence>
<protein>
    <submittedName>
        <fullName evidence="2">Uncharacterized protein</fullName>
    </submittedName>
</protein>
<evidence type="ECO:0000313" key="2">
    <source>
        <dbReference type="EMBL" id="PIL35662.1"/>
    </source>
</evidence>
<evidence type="ECO:0000313" key="3">
    <source>
        <dbReference type="Proteomes" id="UP000230002"/>
    </source>
</evidence>
<dbReference type="EMBL" id="AYKW01000003">
    <property type="protein sequence ID" value="PIL35662.1"/>
    <property type="molecule type" value="Genomic_DNA"/>
</dbReference>
<keyword evidence="3" id="KW-1185">Reference proteome</keyword>
<gene>
    <name evidence="2" type="ORF">GSI_02392</name>
</gene>
<dbReference type="AlphaFoldDB" id="A0A2G8SPJ0"/>